<name>A0A1F5EUJ3_9BACT</name>
<dbReference type="STRING" id="1817722.A2703_01370"/>
<evidence type="ECO:0000313" key="2">
    <source>
        <dbReference type="EMBL" id="OGD71069.1"/>
    </source>
</evidence>
<dbReference type="Gene3D" id="2.70.70.10">
    <property type="entry name" value="Glucose Permease (Domain IIA)"/>
    <property type="match status" value="1"/>
</dbReference>
<dbReference type="PANTHER" id="PTHR21666:SF270">
    <property type="entry name" value="MUREIN HYDROLASE ACTIVATOR ENVC"/>
    <property type="match status" value="1"/>
</dbReference>
<proteinExistence type="predicted"/>
<reference evidence="2 3" key="1">
    <citation type="journal article" date="2016" name="Nat. Commun.">
        <title>Thousands of microbial genomes shed light on interconnected biogeochemical processes in an aquifer system.</title>
        <authorList>
            <person name="Anantharaman K."/>
            <person name="Brown C.T."/>
            <person name="Hug L.A."/>
            <person name="Sharon I."/>
            <person name="Castelle C.J."/>
            <person name="Probst A.J."/>
            <person name="Thomas B.C."/>
            <person name="Singh A."/>
            <person name="Wilkins M.J."/>
            <person name="Karaoz U."/>
            <person name="Brodie E.L."/>
            <person name="Williams K.H."/>
            <person name="Hubbard S.S."/>
            <person name="Banfield J.F."/>
        </authorList>
    </citation>
    <scope>NUCLEOTIDE SEQUENCE [LARGE SCALE GENOMIC DNA]</scope>
</reference>
<feature type="domain" description="M23ase beta-sheet core" evidence="1">
    <location>
        <begin position="39"/>
        <end position="126"/>
    </location>
</feature>
<dbReference type="AlphaFoldDB" id="A0A1F5EUJ3"/>
<dbReference type="SUPFAM" id="SSF51261">
    <property type="entry name" value="Duplicated hybrid motif"/>
    <property type="match status" value="1"/>
</dbReference>
<dbReference type="InterPro" id="IPR011055">
    <property type="entry name" value="Dup_hybrid_motif"/>
</dbReference>
<dbReference type="InterPro" id="IPR016047">
    <property type="entry name" value="M23ase_b-sheet_dom"/>
</dbReference>
<sequence length="215" mass="23751">MPVLEPPVDLARFPITHGFWVDETNNPLYQGFYDVFAGHHPGVDFNLPEGTPIKAALPGIVVRKELHSGMGHTLAIRFGSVYGLYTHLSQISVELGQLIRAKQLVAYSGNTGSATTGPHLHFELRDLAKLALIESVFEPVFGKEVARYQATFTYTTNNDNTTKTLVSLSLRYFGVESYASFIRENNPPFAAYSFDAPLPEGGRLLIPSPKLEKAR</sequence>
<dbReference type="GO" id="GO:0004222">
    <property type="term" value="F:metalloendopeptidase activity"/>
    <property type="evidence" value="ECO:0007669"/>
    <property type="project" value="TreeGrafter"/>
</dbReference>
<dbReference type="Pfam" id="PF01551">
    <property type="entry name" value="Peptidase_M23"/>
    <property type="match status" value="1"/>
</dbReference>
<comment type="caution">
    <text evidence="2">The sequence shown here is derived from an EMBL/GenBank/DDBJ whole genome shotgun (WGS) entry which is preliminary data.</text>
</comment>
<gene>
    <name evidence="2" type="ORF">A2703_01370</name>
</gene>
<evidence type="ECO:0000313" key="3">
    <source>
        <dbReference type="Proteomes" id="UP000177979"/>
    </source>
</evidence>
<dbReference type="EMBL" id="MFAG01000041">
    <property type="protein sequence ID" value="OGD71069.1"/>
    <property type="molecule type" value="Genomic_DNA"/>
</dbReference>
<dbReference type="CDD" id="cd12797">
    <property type="entry name" value="M23_peptidase"/>
    <property type="match status" value="1"/>
</dbReference>
<evidence type="ECO:0000259" key="1">
    <source>
        <dbReference type="Pfam" id="PF01551"/>
    </source>
</evidence>
<dbReference type="PANTHER" id="PTHR21666">
    <property type="entry name" value="PEPTIDASE-RELATED"/>
    <property type="match status" value="1"/>
</dbReference>
<dbReference type="InterPro" id="IPR050570">
    <property type="entry name" value="Cell_wall_metabolism_enzyme"/>
</dbReference>
<organism evidence="2 3">
    <name type="scientific">Candidatus Collierbacteria bacterium RIFCSPHIGHO2_01_FULL_50_25</name>
    <dbReference type="NCBI Taxonomy" id="1817722"/>
    <lineage>
        <taxon>Bacteria</taxon>
        <taxon>Candidatus Collieribacteriota</taxon>
    </lineage>
</organism>
<accession>A0A1F5EUJ3</accession>
<dbReference type="Proteomes" id="UP000177979">
    <property type="component" value="Unassembled WGS sequence"/>
</dbReference>
<protein>
    <recommendedName>
        <fullName evidence="1">M23ase beta-sheet core domain-containing protein</fullName>
    </recommendedName>
</protein>